<dbReference type="Proteomes" id="UP000295150">
    <property type="component" value="Unassembled WGS sequence"/>
</dbReference>
<evidence type="ECO:0000313" key="2">
    <source>
        <dbReference type="Proteomes" id="UP000295150"/>
    </source>
</evidence>
<dbReference type="EMBL" id="SNWH01000020">
    <property type="protein sequence ID" value="TDO02510.1"/>
    <property type="molecule type" value="Genomic_DNA"/>
</dbReference>
<accession>A0A4R6H344</accession>
<dbReference type="Pfam" id="PF13444">
    <property type="entry name" value="Acetyltransf_5"/>
    <property type="match status" value="1"/>
</dbReference>
<keyword evidence="2" id="KW-1185">Reference proteome</keyword>
<name>A0A4R6H344_9GAMM</name>
<dbReference type="RefSeq" id="WP_166637574.1">
    <property type="nucleotide sequence ID" value="NZ_SNWH01000020.1"/>
</dbReference>
<dbReference type="InterPro" id="IPR016181">
    <property type="entry name" value="Acyl_CoA_acyltransferase"/>
</dbReference>
<dbReference type="SUPFAM" id="SSF55729">
    <property type="entry name" value="Acyl-CoA N-acyltransferases (Nat)"/>
    <property type="match status" value="1"/>
</dbReference>
<gene>
    <name evidence="1" type="ORF">DFO68_12017</name>
</gene>
<reference evidence="1 2" key="1">
    <citation type="submission" date="2019-03" db="EMBL/GenBank/DDBJ databases">
        <title>Freshwater and sediment microbial communities from various areas in North America, analyzing microbe dynamics in response to fracking.</title>
        <authorList>
            <person name="Lamendella R."/>
        </authorList>
    </citation>
    <scope>NUCLEOTIDE SEQUENCE [LARGE SCALE GENOMIC DNA]</scope>
    <source>
        <strain evidence="1 2">1_TX</strain>
    </source>
</reference>
<comment type="caution">
    <text evidence="1">The sequence shown here is derived from an EMBL/GenBank/DDBJ whole genome shotgun (WGS) entry which is preliminary data.</text>
</comment>
<dbReference type="AlphaFoldDB" id="A0A4R6H344"/>
<protein>
    <submittedName>
        <fullName evidence="1">N-acyl amino acid synthase of PEP-CTERM/exosortase system</fullName>
    </submittedName>
</protein>
<evidence type="ECO:0000313" key="1">
    <source>
        <dbReference type="EMBL" id="TDO02510.1"/>
    </source>
</evidence>
<dbReference type="Gene3D" id="3.40.630.30">
    <property type="match status" value="1"/>
</dbReference>
<organism evidence="1 2">
    <name type="scientific">Halomonas ventosae</name>
    <dbReference type="NCBI Taxonomy" id="229007"/>
    <lineage>
        <taxon>Bacteria</taxon>
        <taxon>Pseudomonadati</taxon>
        <taxon>Pseudomonadota</taxon>
        <taxon>Gammaproteobacteria</taxon>
        <taxon>Oceanospirillales</taxon>
        <taxon>Halomonadaceae</taxon>
        <taxon>Halomonas</taxon>
    </lineage>
</organism>
<dbReference type="InterPro" id="IPR022484">
    <property type="entry name" value="PEP-CTERM/exosrtase_acylTfrase"/>
</dbReference>
<dbReference type="NCBIfam" id="TIGR03694">
    <property type="entry name" value="exosort_acyl"/>
    <property type="match status" value="1"/>
</dbReference>
<sequence>MPHSNWYKHRSNAVTAQSSVNLAVPFDKANLELQDELIKKFMREFTFKLASTPEDIEKSLALRHEVFVQELGYKMQEKDNNLESDEYDSSSYHCILTHKRTDKTAGCFRIVTTQNPNGEGYRKLPVEEHGNEGISHLTLHPNMLPREYICEASRLAISKEFRVSQNSFNYKKSCQELPPLPESVKEVSPLILISIFLAAYSLAEIMGNRHMYAMMAPTLPRLLRKSGFEFIRLGETFEFHGKRNVFYINRSLAISGVQHALYPLHQCIYQEIKNQVDEHSSIIKASYSPS</sequence>
<proteinExistence type="predicted"/>